<comment type="caution">
    <text evidence="2">The sequence shown here is derived from an EMBL/GenBank/DDBJ whole genome shotgun (WGS) entry which is preliminary data.</text>
</comment>
<dbReference type="PANTHER" id="PTHR35870">
    <property type="entry name" value="PROTEIN, PUTATIVE (AFU_ORTHOLOGUE AFUA_5G03330)-RELATED"/>
    <property type="match status" value="1"/>
</dbReference>
<organism evidence="2 3">
    <name type="scientific">Aspergillus pseudoustus</name>
    <dbReference type="NCBI Taxonomy" id="1810923"/>
    <lineage>
        <taxon>Eukaryota</taxon>
        <taxon>Fungi</taxon>
        <taxon>Dikarya</taxon>
        <taxon>Ascomycota</taxon>
        <taxon>Pezizomycotina</taxon>
        <taxon>Eurotiomycetes</taxon>
        <taxon>Eurotiomycetidae</taxon>
        <taxon>Eurotiales</taxon>
        <taxon>Aspergillaceae</taxon>
        <taxon>Aspergillus</taxon>
        <taxon>Aspergillus subgen. Nidulantes</taxon>
    </lineage>
</organism>
<accession>A0ABR4K0C6</accession>
<proteinExistence type="predicted"/>
<evidence type="ECO:0000313" key="2">
    <source>
        <dbReference type="EMBL" id="KAL2844573.1"/>
    </source>
</evidence>
<dbReference type="EMBL" id="JBFXLU010000079">
    <property type="protein sequence ID" value="KAL2844573.1"/>
    <property type="molecule type" value="Genomic_DNA"/>
</dbReference>
<dbReference type="PANTHER" id="PTHR35870:SF6">
    <property type="entry name" value="MGS207 PROTEIN"/>
    <property type="match status" value="1"/>
</dbReference>
<evidence type="ECO:0000313" key="3">
    <source>
        <dbReference type="Proteomes" id="UP001610446"/>
    </source>
</evidence>
<protein>
    <recommendedName>
        <fullName evidence="4">DUF4243 domain-containing protein</fullName>
    </recommendedName>
</protein>
<dbReference type="InterPro" id="IPR025337">
    <property type="entry name" value="Questin_oxidase-like"/>
</dbReference>
<sequence>MHMPCAQQGIAIPPIRTHAIDTSMDPAARAVCHYLTANHAKHSLLYHGKLFHNHIPHIMCSAYLLGAGPDDLSRLYEAESSGLEPWTDSPSDITRQNWRQHLGKKEYERAFLKFFQTEVDRQGGEWKKVAAEYLFCEDQPLINSVVAGAGHALIHLGYAYQTSSTEIGTEAMTLAAIDYTSIHRYLENEAYWQVQAPNKTSSLFEILERVRRDDRLDGLSRPGYSNLDTIFREYETPLLEHWNAWTIDAPVEQFRESQKAAVGIGMGIGRHDFFLIHVLTTSHAIRILLPLIPPKFHISILRQWWLITVALYIAQLRPEIKPWQISAHPLNGRGWDWATSAAVRGQHSTDAHYVKAIHALNEASNLWGDPDSYFLKAAVKFADDFHGWSGFS</sequence>
<dbReference type="Pfam" id="PF14027">
    <property type="entry name" value="Questin_oxidase"/>
    <property type="match status" value="1"/>
</dbReference>
<keyword evidence="1" id="KW-0560">Oxidoreductase</keyword>
<reference evidence="2 3" key="1">
    <citation type="submission" date="2024-07" db="EMBL/GenBank/DDBJ databases">
        <title>Section-level genome sequencing and comparative genomics of Aspergillus sections Usti and Cavernicolus.</title>
        <authorList>
            <consortium name="Lawrence Berkeley National Laboratory"/>
            <person name="Nybo J.L."/>
            <person name="Vesth T.C."/>
            <person name="Theobald S."/>
            <person name="Frisvad J.C."/>
            <person name="Larsen T.O."/>
            <person name="Kjaerboelling I."/>
            <person name="Rothschild-Mancinelli K."/>
            <person name="Lyhne E.K."/>
            <person name="Kogle M.E."/>
            <person name="Barry K."/>
            <person name="Clum A."/>
            <person name="Na H."/>
            <person name="Ledsgaard L."/>
            <person name="Lin J."/>
            <person name="Lipzen A."/>
            <person name="Kuo A."/>
            <person name="Riley R."/>
            <person name="Mondo S."/>
            <person name="Labutti K."/>
            <person name="Haridas S."/>
            <person name="Pangalinan J."/>
            <person name="Salamov A.A."/>
            <person name="Simmons B.A."/>
            <person name="Magnuson J.K."/>
            <person name="Chen J."/>
            <person name="Drula E."/>
            <person name="Henrissat B."/>
            <person name="Wiebenga A."/>
            <person name="Lubbers R.J."/>
            <person name="Gomes A.C."/>
            <person name="Makela M.R."/>
            <person name="Stajich J."/>
            <person name="Grigoriev I.V."/>
            <person name="Mortensen U.H."/>
            <person name="De Vries R.P."/>
            <person name="Baker S.E."/>
            <person name="Andersen M.R."/>
        </authorList>
    </citation>
    <scope>NUCLEOTIDE SEQUENCE [LARGE SCALE GENOMIC DNA]</scope>
    <source>
        <strain evidence="2 3">CBS 123904</strain>
    </source>
</reference>
<keyword evidence="3" id="KW-1185">Reference proteome</keyword>
<name>A0ABR4K0C6_9EURO</name>
<evidence type="ECO:0000256" key="1">
    <source>
        <dbReference type="ARBA" id="ARBA00023002"/>
    </source>
</evidence>
<dbReference type="Proteomes" id="UP001610446">
    <property type="component" value="Unassembled WGS sequence"/>
</dbReference>
<gene>
    <name evidence="2" type="ORF">BJY01DRAFT_235236</name>
</gene>
<evidence type="ECO:0008006" key="4">
    <source>
        <dbReference type="Google" id="ProtNLM"/>
    </source>
</evidence>